<dbReference type="Proteomes" id="UP000214596">
    <property type="component" value="Unassembled WGS sequence"/>
</dbReference>
<name>A0A227JHP0_VIBPH</name>
<proteinExistence type="predicted"/>
<evidence type="ECO:0000313" key="1">
    <source>
        <dbReference type="EMBL" id="OXE34478.1"/>
    </source>
</evidence>
<dbReference type="OrthoDB" id="5884217at2"/>
<dbReference type="AlphaFoldDB" id="A0A227JHP0"/>
<gene>
    <name evidence="1" type="ORF">CA163_02085</name>
</gene>
<organism evidence="1 2">
    <name type="scientific">Vibrio parahaemolyticus</name>
    <dbReference type="NCBI Taxonomy" id="670"/>
    <lineage>
        <taxon>Bacteria</taxon>
        <taxon>Pseudomonadati</taxon>
        <taxon>Pseudomonadota</taxon>
        <taxon>Gammaproteobacteria</taxon>
        <taxon>Vibrionales</taxon>
        <taxon>Vibrionaceae</taxon>
        <taxon>Vibrio</taxon>
    </lineage>
</organism>
<sequence length="39" mass="4817">MRFLEHYFDIKLHFDTGNRFYTYASTFYSVYVNVNLKSE</sequence>
<dbReference type="EMBL" id="NIXT01000053">
    <property type="protein sequence ID" value="OXE34478.1"/>
    <property type="molecule type" value="Genomic_DNA"/>
</dbReference>
<reference evidence="1 2" key="1">
    <citation type="journal article" date="2017" name="Appl. Environ. Microbiol.">
        <title>Parallel evolution of two clades of a major Atlantic endemic Vibrio parahaemolyticus pathogen lineage by independent acquisition of related pathogenicity islands.</title>
        <authorList>
            <person name="Xu F."/>
            <person name="Gonzalez-Escalona N."/>
            <person name="Drees K.P."/>
            <person name="Sebra R.P."/>
            <person name="Cooper V.S."/>
            <person name="Jones S.H."/>
            <person name="Whistler C.A."/>
        </authorList>
    </citation>
    <scope>NUCLEOTIDE SEQUENCE [LARGE SCALE GENOMIC DNA]</scope>
    <source>
        <strain evidence="1 2">MAVP-3</strain>
    </source>
</reference>
<accession>A0A227JHP0</accession>
<protein>
    <submittedName>
        <fullName evidence="1">Uncharacterized protein</fullName>
    </submittedName>
</protein>
<evidence type="ECO:0000313" key="2">
    <source>
        <dbReference type="Proteomes" id="UP000214596"/>
    </source>
</evidence>
<comment type="caution">
    <text evidence="1">The sequence shown here is derived from an EMBL/GenBank/DDBJ whole genome shotgun (WGS) entry which is preliminary data.</text>
</comment>